<dbReference type="RefSeq" id="WP_284248534.1">
    <property type="nucleotide sequence ID" value="NZ_BSUM01000001.1"/>
</dbReference>
<reference evidence="1" key="1">
    <citation type="journal article" date="2014" name="Int. J. Syst. Evol. Microbiol.">
        <title>Complete genome sequence of Corynebacterium casei LMG S-19264T (=DSM 44701T), isolated from a smear-ripened cheese.</title>
        <authorList>
            <consortium name="US DOE Joint Genome Institute (JGI-PGF)"/>
            <person name="Walter F."/>
            <person name="Albersmeier A."/>
            <person name="Kalinowski J."/>
            <person name="Ruckert C."/>
        </authorList>
    </citation>
    <scope>NUCLEOTIDE SEQUENCE</scope>
    <source>
        <strain evidence="1">NBRC 112290</strain>
    </source>
</reference>
<gene>
    <name evidence="1" type="ORF">GCM10025875_00840</name>
</gene>
<reference evidence="1" key="2">
    <citation type="submission" date="2023-02" db="EMBL/GenBank/DDBJ databases">
        <authorList>
            <person name="Sun Q."/>
            <person name="Mori K."/>
        </authorList>
    </citation>
    <scope>NUCLEOTIDE SEQUENCE</scope>
    <source>
        <strain evidence="1">NBRC 112290</strain>
    </source>
</reference>
<dbReference type="AlphaFoldDB" id="A0AA37XDM2"/>
<organism evidence="1 2">
    <name type="scientific">Litorihabitans aurantiacus</name>
    <dbReference type="NCBI Taxonomy" id="1930061"/>
    <lineage>
        <taxon>Bacteria</taxon>
        <taxon>Bacillati</taxon>
        <taxon>Actinomycetota</taxon>
        <taxon>Actinomycetes</taxon>
        <taxon>Micrococcales</taxon>
        <taxon>Beutenbergiaceae</taxon>
        <taxon>Litorihabitans</taxon>
    </lineage>
</organism>
<protein>
    <submittedName>
        <fullName evidence="1">Uncharacterized protein</fullName>
    </submittedName>
</protein>
<accession>A0AA37XDM2</accession>
<comment type="caution">
    <text evidence="1">The sequence shown here is derived from an EMBL/GenBank/DDBJ whole genome shotgun (WGS) entry which is preliminary data.</text>
</comment>
<keyword evidence="2" id="KW-1185">Reference proteome</keyword>
<name>A0AA37XDM2_9MICO</name>
<evidence type="ECO:0000313" key="2">
    <source>
        <dbReference type="Proteomes" id="UP001157161"/>
    </source>
</evidence>
<evidence type="ECO:0000313" key="1">
    <source>
        <dbReference type="EMBL" id="GMA30092.1"/>
    </source>
</evidence>
<dbReference type="Proteomes" id="UP001157161">
    <property type="component" value="Unassembled WGS sequence"/>
</dbReference>
<dbReference type="EMBL" id="BSUM01000001">
    <property type="protein sequence ID" value="GMA30092.1"/>
    <property type="molecule type" value="Genomic_DNA"/>
</dbReference>
<proteinExistence type="predicted"/>
<sequence length="98" mass="9931">MGVLIGTTANYAGGTYPGSTLIVTGNGGVSQAYTLAALFPNTEILFDPARTDAVIDLVLGDGYEAMNDPATSTLDPATPLVGLEGCRLPTENDAPDAA</sequence>